<keyword evidence="1 4" id="KW-0808">Transferase</keyword>
<proteinExistence type="predicted"/>
<dbReference type="RefSeq" id="WP_172356960.1">
    <property type="nucleotide sequence ID" value="NZ_BLLH01000007.1"/>
</dbReference>
<dbReference type="InterPro" id="IPR058592">
    <property type="entry name" value="Gtf3_C"/>
</dbReference>
<accession>A0A6A0B686</accession>
<comment type="caution">
    <text evidence="4">The sequence shown here is derived from an EMBL/GenBank/DDBJ whole genome shotgun (WGS) entry which is preliminary data.</text>
</comment>
<dbReference type="Pfam" id="PF26337">
    <property type="entry name" value="Gtf3_C"/>
    <property type="match status" value="1"/>
</dbReference>
<evidence type="ECO:0000256" key="1">
    <source>
        <dbReference type="ARBA" id="ARBA00022679"/>
    </source>
</evidence>
<sequence>MQYWITKINGSDTKNASASGFVANRQAAASAFAVGFNPINYYTYALRDASDEEIGLRVSTLLSGVQSNDVVIVQWPMWQSDNRFEQIFLQKLRVIPGVKIAAMVWDVMAWVKDDRDRDYTGDYSLKMLNEFDLVIAANRKMAARMRKEGGVNSAILSMDISDSLYSGPLRDKKVIKKLYFVGSRINQNMVLDYTAETPFDMVGNSAGLEKTNPAINFLGRMSSDAIPFLFDGGFGVVQYAKPVNFKGMQKYGEYNNPLKLSQYLAAGIPVVIGSKMAHAELVRSQNLGIVLDDLNDIDTVLSELSEADYQAKLAAVKPWSEAIRTGYFSKRACLEAVRIMTLGKTDSLAELAVETKTEGKL</sequence>
<dbReference type="Gene3D" id="3.40.50.2000">
    <property type="entry name" value="Glycogen Phosphorylase B"/>
    <property type="match status" value="2"/>
</dbReference>
<reference evidence="4 5" key="1">
    <citation type="submission" date="2020-02" db="EMBL/GenBank/DDBJ databases">
        <title>Draft genome sequence of Lactococcus sp. Hs20B0-1.</title>
        <authorList>
            <person name="Noda S."/>
            <person name="Yuki M."/>
            <person name="Ohkuma M."/>
        </authorList>
    </citation>
    <scope>NUCLEOTIDE SEQUENCE [LARGE SCALE GENOMIC DNA]</scope>
    <source>
        <strain evidence="4 5">Hs20B0-1</strain>
    </source>
</reference>
<evidence type="ECO:0000259" key="3">
    <source>
        <dbReference type="Pfam" id="PF26337"/>
    </source>
</evidence>
<dbReference type="Proteomes" id="UP000475928">
    <property type="component" value="Unassembled WGS sequence"/>
</dbReference>
<keyword evidence="5" id="KW-1185">Reference proteome</keyword>
<organism evidence="4 5">
    <name type="scientific">Pseudolactococcus insecticola</name>
    <dbReference type="NCBI Taxonomy" id="2709158"/>
    <lineage>
        <taxon>Bacteria</taxon>
        <taxon>Bacillati</taxon>
        <taxon>Bacillota</taxon>
        <taxon>Bacilli</taxon>
        <taxon>Lactobacillales</taxon>
        <taxon>Streptococcaceae</taxon>
        <taxon>Pseudolactococcus</taxon>
    </lineage>
</organism>
<dbReference type="GO" id="GO:0016740">
    <property type="term" value="F:transferase activity"/>
    <property type="evidence" value="ECO:0007669"/>
    <property type="project" value="UniProtKB-KW"/>
</dbReference>
<dbReference type="EMBL" id="BLLH01000007">
    <property type="protein sequence ID" value="GFH40949.1"/>
    <property type="molecule type" value="Genomic_DNA"/>
</dbReference>
<dbReference type="Pfam" id="PF26334">
    <property type="entry name" value="Gtf3_N"/>
    <property type="match status" value="1"/>
</dbReference>
<dbReference type="InterPro" id="IPR058591">
    <property type="entry name" value="Gtf3_N"/>
</dbReference>
<dbReference type="PIRSF" id="PIRSF007023">
    <property type="entry name" value="UDP-Galf_transf"/>
    <property type="match status" value="1"/>
</dbReference>
<feature type="domain" description="Glucosyltransferase 3-like C-terminal" evidence="3">
    <location>
        <begin position="178"/>
        <end position="336"/>
    </location>
</feature>
<evidence type="ECO:0000313" key="5">
    <source>
        <dbReference type="Proteomes" id="UP000475928"/>
    </source>
</evidence>
<name>A0A6A0B686_9LACT</name>
<dbReference type="AlphaFoldDB" id="A0A6A0B686"/>
<evidence type="ECO:0000259" key="2">
    <source>
        <dbReference type="Pfam" id="PF26334"/>
    </source>
</evidence>
<gene>
    <name evidence="4" type="ORF">Hs20B_13470</name>
</gene>
<protein>
    <submittedName>
        <fullName evidence="4">Beta-1,6-galactofuranosyltransferase</fullName>
    </submittedName>
</protein>
<feature type="domain" description="Glucosyltransferase 3-like N-terminal" evidence="2">
    <location>
        <begin position="3"/>
        <end position="159"/>
    </location>
</feature>
<evidence type="ECO:0000313" key="4">
    <source>
        <dbReference type="EMBL" id="GFH40949.1"/>
    </source>
</evidence>